<dbReference type="SUPFAM" id="SSF46785">
    <property type="entry name" value="Winged helix' DNA-binding domain"/>
    <property type="match status" value="1"/>
</dbReference>
<dbReference type="AlphaFoldDB" id="A0A1M4ZRM5"/>
<dbReference type="Proteomes" id="UP000184404">
    <property type="component" value="Unassembled WGS sequence"/>
</dbReference>
<proteinExistence type="predicted"/>
<keyword evidence="2" id="KW-0418">Kinase</keyword>
<dbReference type="SUPFAM" id="SSF51206">
    <property type="entry name" value="cAMP-binding domain-like"/>
    <property type="match status" value="1"/>
</dbReference>
<dbReference type="EMBL" id="FQUG01000009">
    <property type="protein sequence ID" value="SHF20658.1"/>
    <property type="molecule type" value="Genomic_DNA"/>
</dbReference>
<dbReference type="GO" id="GO:0016301">
    <property type="term" value="F:kinase activity"/>
    <property type="evidence" value="ECO:0007669"/>
    <property type="project" value="UniProtKB-KW"/>
</dbReference>
<evidence type="ECO:0000313" key="2">
    <source>
        <dbReference type="EMBL" id="SHF20658.1"/>
    </source>
</evidence>
<dbReference type="InterPro" id="IPR036390">
    <property type="entry name" value="WH_DNA-bd_sf"/>
</dbReference>
<evidence type="ECO:0000313" key="3">
    <source>
        <dbReference type="Proteomes" id="UP000184404"/>
    </source>
</evidence>
<organism evidence="2 3">
    <name type="scientific">Schwartzia succinivorans DSM 10502</name>
    <dbReference type="NCBI Taxonomy" id="1123243"/>
    <lineage>
        <taxon>Bacteria</taxon>
        <taxon>Bacillati</taxon>
        <taxon>Bacillota</taxon>
        <taxon>Negativicutes</taxon>
        <taxon>Selenomonadales</taxon>
        <taxon>Selenomonadaceae</taxon>
        <taxon>Schwartzia</taxon>
    </lineage>
</organism>
<dbReference type="OrthoDB" id="9774616at2"/>
<sequence length="223" mass="25174">MAGYHLDLHLLHLFEGLTAAETDQFLAGMNASVRRYEKGKYVLQAGKKNENIGVIVEGEIQVISEDVHGNESVSHSLERGALVGITTAILPDKAMNLSLVATTNVLVLWIPYNILLTSGARMGRIHGVVMKHLLQVFAWKTVIMAEKIQLLSQKTLRERIVLYLQQKMWRQGVDKVHIPGRIQMAKELECNRSALTRELSIMKAEGIISFEDDWMQLCVEKRL</sequence>
<dbReference type="InterPro" id="IPR014710">
    <property type="entry name" value="RmlC-like_jellyroll"/>
</dbReference>
<evidence type="ECO:0000259" key="1">
    <source>
        <dbReference type="PROSITE" id="PS50042"/>
    </source>
</evidence>
<dbReference type="Pfam" id="PF00027">
    <property type="entry name" value="cNMP_binding"/>
    <property type="match status" value="1"/>
</dbReference>
<dbReference type="RefSeq" id="WP_072936202.1">
    <property type="nucleotide sequence ID" value="NZ_FQUG01000009.1"/>
</dbReference>
<dbReference type="PROSITE" id="PS50042">
    <property type="entry name" value="CNMP_BINDING_3"/>
    <property type="match status" value="1"/>
</dbReference>
<keyword evidence="2" id="KW-0808">Transferase</keyword>
<dbReference type="SMART" id="SM00100">
    <property type="entry name" value="cNMP"/>
    <property type="match status" value="1"/>
</dbReference>
<accession>A0A1M4ZRM5</accession>
<gene>
    <name evidence="2" type="ORF">SAMN02745190_02082</name>
</gene>
<dbReference type="STRING" id="1123243.SAMN02745190_02082"/>
<name>A0A1M4ZRM5_9FIRM</name>
<dbReference type="InterPro" id="IPR000595">
    <property type="entry name" value="cNMP-bd_dom"/>
</dbReference>
<keyword evidence="3" id="KW-1185">Reference proteome</keyword>
<dbReference type="CDD" id="cd00038">
    <property type="entry name" value="CAP_ED"/>
    <property type="match status" value="1"/>
</dbReference>
<protein>
    <submittedName>
        <fullName evidence="2">cAMP-binding domain of CRP or a regulatory subunit of cAMP-dependent protein kinases</fullName>
    </submittedName>
</protein>
<dbReference type="Gene3D" id="2.60.120.10">
    <property type="entry name" value="Jelly Rolls"/>
    <property type="match status" value="1"/>
</dbReference>
<feature type="domain" description="Cyclic nucleotide-binding" evidence="1">
    <location>
        <begin position="13"/>
        <end position="110"/>
    </location>
</feature>
<reference evidence="2 3" key="1">
    <citation type="submission" date="2016-11" db="EMBL/GenBank/DDBJ databases">
        <authorList>
            <person name="Jaros S."/>
            <person name="Januszkiewicz K."/>
            <person name="Wedrychowicz H."/>
        </authorList>
    </citation>
    <scope>NUCLEOTIDE SEQUENCE [LARGE SCALE GENOMIC DNA]</scope>
    <source>
        <strain evidence="2 3">DSM 10502</strain>
    </source>
</reference>
<dbReference type="InterPro" id="IPR018490">
    <property type="entry name" value="cNMP-bd_dom_sf"/>
</dbReference>